<accession>A0A942YJA3</accession>
<organism evidence="1 2">
    <name type="scientific">Lederbergia citrisecunda</name>
    <dbReference type="NCBI Taxonomy" id="2833583"/>
    <lineage>
        <taxon>Bacteria</taxon>
        <taxon>Bacillati</taxon>
        <taxon>Bacillota</taxon>
        <taxon>Bacilli</taxon>
        <taxon>Bacillales</taxon>
        <taxon>Bacillaceae</taxon>
        <taxon>Lederbergia</taxon>
    </lineage>
</organism>
<proteinExistence type="predicted"/>
<name>A0A942YJA3_9BACI</name>
<evidence type="ECO:0000313" key="2">
    <source>
        <dbReference type="Proteomes" id="UP000682713"/>
    </source>
</evidence>
<comment type="caution">
    <text evidence="1">The sequence shown here is derived from an EMBL/GenBank/DDBJ whole genome shotgun (WGS) entry which is preliminary data.</text>
</comment>
<dbReference type="AlphaFoldDB" id="A0A942YJA3"/>
<sequence length="80" mass="9363">MKFTELNHQILAQILIASPFSAKDRKQSTIKESLLEMKSSPENSLEMEFLKDIFSLNTNEIIDKWYDANDTIVGFFFRDE</sequence>
<evidence type="ECO:0000313" key="1">
    <source>
        <dbReference type="EMBL" id="MBS4199143.1"/>
    </source>
</evidence>
<reference evidence="1 2" key="1">
    <citation type="submission" date="2021-05" db="EMBL/GenBank/DDBJ databases">
        <title>Novel Bacillus species.</title>
        <authorList>
            <person name="Liu G."/>
        </authorList>
    </citation>
    <scope>NUCLEOTIDE SEQUENCE [LARGE SCALE GENOMIC DNA]</scope>
    <source>
        <strain evidence="1 2">FJAT-49732</strain>
    </source>
</reference>
<protein>
    <submittedName>
        <fullName evidence="1">Uncharacterized protein</fullName>
    </submittedName>
</protein>
<dbReference type="EMBL" id="JAGYPJ010000001">
    <property type="protein sequence ID" value="MBS4199143.1"/>
    <property type="molecule type" value="Genomic_DNA"/>
</dbReference>
<dbReference type="RefSeq" id="WP_213109845.1">
    <property type="nucleotide sequence ID" value="NZ_JAGYPJ010000001.1"/>
</dbReference>
<gene>
    <name evidence="1" type="ORF">KHA93_05675</name>
</gene>
<dbReference type="Proteomes" id="UP000682713">
    <property type="component" value="Unassembled WGS sequence"/>
</dbReference>
<keyword evidence="2" id="KW-1185">Reference proteome</keyword>